<organism evidence="1 2">
    <name type="scientific">Mycobacterium phage CELFI</name>
    <dbReference type="NCBI Taxonomy" id="2769359"/>
    <lineage>
        <taxon>Viruses</taxon>
        <taxon>Duplodnaviria</taxon>
        <taxon>Heunggongvirae</taxon>
        <taxon>Uroviricota</taxon>
        <taxon>Caudoviricetes</taxon>
        <taxon>Vilmaviridae</taxon>
        <taxon>Lclasvirinae</taxon>
        <taxon>Faithunavirus</taxon>
        <taxon>Faithunavirus CELFI</taxon>
    </lineage>
</organism>
<dbReference type="EMBL" id="MT758688">
    <property type="protein sequence ID" value="QNO01125.1"/>
    <property type="molecule type" value="Genomic_DNA"/>
</dbReference>
<dbReference type="KEGG" id="vg:63209362"/>
<keyword evidence="2" id="KW-1185">Reference proteome</keyword>
<accession>A0A7G9V4B9</accession>
<name>A0A7G9V4B9_9CAUD</name>
<dbReference type="RefSeq" id="YP_010012813.1">
    <property type="nucleotide sequence ID" value="NC_053506.1"/>
</dbReference>
<reference evidence="1 2" key="1">
    <citation type="submission" date="2020-07" db="EMBL/GenBank/DDBJ databases">
        <title>Tightening bonds in Latin-America through phage discovery.</title>
        <authorList>
            <person name="Payaslian F.P."/>
            <person name="Gradaschi V."/>
            <person name="Rondon Salazar L."/>
            <person name="Dieterle M.E."/>
            <person name="Urdaniz E."/>
            <person name="Di Paola M."/>
            <person name="Pena Carcamo J."/>
            <person name="Zon F."/>
            <person name="Allievi M.C."/>
            <person name="Sosa E."/>
            <person name="Fernandez Do Porto D."/>
            <person name="Loessner M.J."/>
            <person name="Sanchez Rivas C."/>
            <person name="Raya R."/>
            <person name="Reyes A."/>
            <person name="Piuri M."/>
        </authorList>
    </citation>
    <scope>NUCLEOTIDE SEQUENCE [LARGE SCALE GENOMIC DNA]</scope>
</reference>
<dbReference type="GeneID" id="63209362"/>
<evidence type="ECO:0000313" key="2">
    <source>
        <dbReference type="Proteomes" id="UP000516064"/>
    </source>
</evidence>
<proteinExistence type="predicted"/>
<sequence>MRRFSLMSEVYKSEVFARCVACDDSIRLGDEVSEFAGELFHAECV</sequence>
<evidence type="ECO:0000313" key="1">
    <source>
        <dbReference type="EMBL" id="QNO01125.1"/>
    </source>
</evidence>
<dbReference type="Proteomes" id="UP000516064">
    <property type="component" value="Segment"/>
</dbReference>
<protein>
    <submittedName>
        <fullName evidence="1">Uncharacterized protein</fullName>
    </submittedName>
</protein>